<proteinExistence type="inferred from homology"/>
<accession>A0A364K9N8</accession>
<dbReference type="AlphaFoldDB" id="A0A364K9N8"/>
<evidence type="ECO:0000256" key="1">
    <source>
        <dbReference type="ARBA" id="ARBA00022649"/>
    </source>
</evidence>
<keyword evidence="2" id="KW-0540">Nuclease</keyword>
<reference evidence="5 6" key="1">
    <citation type="submission" date="2018-06" db="EMBL/GenBank/DDBJ databases">
        <title>Thermoflavimicrobium daqus sp. nov., a thermophilic microbe isolated from Moutai-flavour Daqu.</title>
        <authorList>
            <person name="Wang X."/>
            <person name="Zhou H."/>
        </authorList>
    </citation>
    <scope>NUCLEOTIDE SEQUENCE [LARGE SCALE GENOMIC DNA]</scope>
    <source>
        <strain evidence="5 6">FBKL4.011</strain>
    </source>
</reference>
<dbReference type="RefSeq" id="WP_113657608.1">
    <property type="nucleotide sequence ID" value="NZ_KZ845663.1"/>
</dbReference>
<dbReference type="InterPro" id="IPR052379">
    <property type="entry name" value="Type_VII_TA_RNase"/>
</dbReference>
<evidence type="ECO:0000256" key="3">
    <source>
        <dbReference type="ARBA" id="ARBA00022801"/>
    </source>
</evidence>
<gene>
    <name evidence="5" type="ORF">DL897_02895</name>
</gene>
<keyword evidence="1" id="KW-1277">Toxin-antitoxin system</keyword>
<dbReference type="InterPro" id="IPR008201">
    <property type="entry name" value="HepT-like"/>
</dbReference>
<name>A0A364K9N8_9BACL</name>
<evidence type="ECO:0000313" key="6">
    <source>
        <dbReference type="Proteomes" id="UP000251213"/>
    </source>
</evidence>
<dbReference type="Gene3D" id="1.20.120.580">
    <property type="entry name" value="bsu32300-like"/>
    <property type="match status" value="1"/>
</dbReference>
<evidence type="ECO:0000313" key="5">
    <source>
        <dbReference type="EMBL" id="RAL27003.1"/>
    </source>
</evidence>
<comment type="similarity">
    <text evidence="4">Belongs to the HepT RNase toxin family.</text>
</comment>
<comment type="caution">
    <text evidence="5">The sequence shown here is derived from an EMBL/GenBank/DDBJ whole genome shotgun (WGS) entry which is preliminary data.</text>
</comment>
<dbReference type="GO" id="GO:0110001">
    <property type="term" value="C:toxin-antitoxin complex"/>
    <property type="evidence" value="ECO:0007669"/>
    <property type="project" value="InterPro"/>
</dbReference>
<sequence>MIYDINIKRIESQLRYLQNCIQVLEQTNVDDVHSIQGFAAARALHIAVESMIDVGSVLIDGFIMRDPGGYLDIVDILEDEQVIDKQLSGKVKEKVTFREKLIRYYDVIETEELRRFSIDIEPYRQFIHAVKSFLEKERAAGTIR</sequence>
<dbReference type="Proteomes" id="UP000251213">
    <property type="component" value="Unassembled WGS sequence"/>
</dbReference>
<keyword evidence="3" id="KW-0378">Hydrolase</keyword>
<evidence type="ECO:0000256" key="2">
    <source>
        <dbReference type="ARBA" id="ARBA00022722"/>
    </source>
</evidence>
<dbReference type="PANTHER" id="PTHR33397">
    <property type="entry name" value="UPF0331 PROTEIN YUTE"/>
    <property type="match status" value="1"/>
</dbReference>
<reference evidence="5 6" key="2">
    <citation type="submission" date="2018-06" db="EMBL/GenBank/DDBJ databases">
        <authorList>
            <person name="Zhirakovskaya E."/>
        </authorList>
    </citation>
    <scope>NUCLEOTIDE SEQUENCE [LARGE SCALE GENOMIC DNA]</scope>
    <source>
        <strain evidence="5 6">FBKL4.011</strain>
    </source>
</reference>
<organism evidence="5 6">
    <name type="scientific">Thermoflavimicrobium daqui</name>
    <dbReference type="NCBI Taxonomy" id="2137476"/>
    <lineage>
        <taxon>Bacteria</taxon>
        <taxon>Bacillati</taxon>
        <taxon>Bacillota</taxon>
        <taxon>Bacilli</taxon>
        <taxon>Bacillales</taxon>
        <taxon>Thermoactinomycetaceae</taxon>
        <taxon>Thermoflavimicrobium</taxon>
    </lineage>
</organism>
<dbReference type="GO" id="GO:0004540">
    <property type="term" value="F:RNA nuclease activity"/>
    <property type="evidence" value="ECO:0007669"/>
    <property type="project" value="InterPro"/>
</dbReference>
<dbReference type="InterPro" id="IPR037038">
    <property type="entry name" value="HepT-like_sf"/>
</dbReference>
<keyword evidence="6" id="KW-1185">Reference proteome</keyword>
<dbReference type="PANTHER" id="PTHR33397:SF5">
    <property type="entry name" value="RNASE YUTE-RELATED"/>
    <property type="match status" value="1"/>
</dbReference>
<protein>
    <submittedName>
        <fullName evidence="5">DUF86 domain-containing protein</fullName>
    </submittedName>
</protein>
<evidence type="ECO:0000256" key="4">
    <source>
        <dbReference type="ARBA" id="ARBA00024207"/>
    </source>
</evidence>
<dbReference type="EMBL" id="QJKK01000001">
    <property type="protein sequence ID" value="RAL27003.1"/>
    <property type="molecule type" value="Genomic_DNA"/>
</dbReference>
<dbReference type="Pfam" id="PF01934">
    <property type="entry name" value="HepT-like"/>
    <property type="match status" value="1"/>
</dbReference>
<dbReference type="GO" id="GO:0016787">
    <property type="term" value="F:hydrolase activity"/>
    <property type="evidence" value="ECO:0007669"/>
    <property type="project" value="UniProtKB-KW"/>
</dbReference>
<dbReference type="OrthoDB" id="2375467at2"/>